<protein>
    <submittedName>
        <fullName evidence="3">Metalloregulator ArsR/SmtB family transcription factor</fullName>
    </submittedName>
</protein>
<evidence type="ECO:0000256" key="1">
    <source>
        <dbReference type="SAM" id="MobiDB-lite"/>
    </source>
</evidence>
<dbReference type="InterPro" id="IPR001845">
    <property type="entry name" value="HTH_ArsR_DNA-bd_dom"/>
</dbReference>
<dbReference type="RefSeq" id="WP_311341293.1">
    <property type="nucleotide sequence ID" value="NZ_JAVRHS010000010.1"/>
</dbReference>
<dbReference type="InterPro" id="IPR029063">
    <property type="entry name" value="SAM-dependent_MTases_sf"/>
</dbReference>
<reference evidence="3 4" key="1">
    <citation type="submission" date="2023-09" db="EMBL/GenBank/DDBJ databases">
        <authorList>
            <person name="Rey-Velasco X."/>
        </authorList>
    </citation>
    <scope>NUCLEOTIDE SEQUENCE [LARGE SCALE GENOMIC DNA]</scope>
    <source>
        <strain evidence="3 4">F390</strain>
    </source>
</reference>
<dbReference type="NCBIfam" id="NF033788">
    <property type="entry name" value="HTH_metalloreg"/>
    <property type="match status" value="1"/>
</dbReference>
<keyword evidence="4" id="KW-1185">Reference proteome</keyword>
<gene>
    <name evidence="3" type="ORF">RM533_11065</name>
</gene>
<dbReference type="Gene3D" id="1.10.10.10">
    <property type="entry name" value="Winged helix-like DNA-binding domain superfamily/Winged helix DNA-binding domain"/>
    <property type="match status" value="1"/>
</dbReference>
<evidence type="ECO:0000259" key="2">
    <source>
        <dbReference type="PROSITE" id="PS50987"/>
    </source>
</evidence>
<dbReference type="Pfam" id="PF08241">
    <property type="entry name" value="Methyltransf_11"/>
    <property type="match status" value="1"/>
</dbReference>
<dbReference type="SUPFAM" id="SSF53335">
    <property type="entry name" value="S-adenosyl-L-methionine-dependent methyltransferases"/>
    <property type="match status" value="1"/>
</dbReference>
<comment type="caution">
    <text evidence="3">The sequence shown here is derived from an EMBL/GenBank/DDBJ whole genome shotgun (WGS) entry which is preliminary data.</text>
</comment>
<dbReference type="PANTHER" id="PTHR43591">
    <property type="entry name" value="METHYLTRANSFERASE"/>
    <property type="match status" value="1"/>
</dbReference>
<dbReference type="PRINTS" id="PR00778">
    <property type="entry name" value="HTHARSR"/>
</dbReference>
<dbReference type="InterPro" id="IPR036390">
    <property type="entry name" value="WH_DNA-bd_sf"/>
</dbReference>
<evidence type="ECO:0000313" key="3">
    <source>
        <dbReference type="EMBL" id="MDT0576716.1"/>
    </source>
</evidence>
<organism evidence="3 4">
    <name type="scientific">Croceicoccus esteveae</name>
    <dbReference type="NCBI Taxonomy" id="3075597"/>
    <lineage>
        <taxon>Bacteria</taxon>
        <taxon>Pseudomonadati</taxon>
        <taxon>Pseudomonadota</taxon>
        <taxon>Alphaproteobacteria</taxon>
        <taxon>Sphingomonadales</taxon>
        <taxon>Erythrobacteraceae</taxon>
        <taxon>Croceicoccus</taxon>
    </lineage>
</organism>
<dbReference type="SMART" id="SM00418">
    <property type="entry name" value="HTH_ARSR"/>
    <property type="match status" value="1"/>
</dbReference>
<dbReference type="PROSITE" id="PS50987">
    <property type="entry name" value="HTH_ARSR_2"/>
    <property type="match status" value="1"/>
</dbReference>
<dbReference type="CDD" id="cd02440">
    <property type="entry name" value="AdoMet_MTases"/>
    <property type="match status" value="1"/>
</dbReference>
<feature type="region of interest" description="Disordered" evidence="1">
    <location>
        <begin position="75"/>
        <end position="110"/>
    </location>
</feature>
<dbReference type="CDD" id="cd00090">
    <property type="entry name" value="HTH_ARSR"/>
    <property type="match status" value="1"/>
</dbReference>
<dbReference type="SUPFAM" id="SSF46785">
    <property type="entry name" value="Winged helix' DNA-binding domain"/>
    <property type="match status" value="1"/>
</dbReference>
<accession>A0ABU2ZJD4</accession>
<dbReference type="Pfam" id="PF01022">
    <property type="entry name" value="HTH_5"/>
    <property type="match status" value="1"/>
</dbReference>
<evidence type="ECO:0000313" key="4">
    <source>
        <dbReference type="Proteomes" id="UP001259803"/>
    </source>
</evidence>
<dbReference type="InterPro" id="IPR013216">
    <property type="entry name" value="Methyltransf_11"/>
</dbReference>
<dbReference type="InterPro" id="IPR036388">
    <property type="entry name" value="WH-like_DNA-bd_sf"/>
</dbReference>
<dbReference type="Proteomes" id="UP001259803">
    <property type="component" value="Unassembled WGS sequence"/>
</dbReference>
<sequence length="377" mass="41555">MTLAELLRALDDPTRLRLLRLLSRMELAVGEIAEVLEQSQPRISRHIRILTEAGLVAKRKEGNWVFLRSRLNTGMHERPTTSSSGDQSGADRAGARQDAHDGIPPAASLHDTPAMLRAVDRLLAAAEREDSQFAFDCKTDRDRLNTVRATRETSAARYFAHHAAEWDSLRSLHIAEGAVEAELARLLCVTERAAGTTPLGDLLDIGTGTGRMAELFLPSSAHVAAIDKSPEMLRIARVRLQQVPPSRLALLQGDFRALPFTPMRFDTVLLHLVLHYAQDPETVLAEAARVTRTGGRIAIVDFAAHSREELRERHAHARLGFTDAQMQTLLTNAGFCPDADSALAGHELTVRIWIATRRPTVHTIAPMGEDDRKAAAR</sequence>
<dbReference type="Gene3D" id="3.40.50.150">
    <property type="entry name" value="Vaccinia Virus protein VP39"/>
    <property type="match status" value="1"/>
</dbReference>
<name>A0ABU2ZJD4_9SPHN</name>
<feature type="domain" description="HTH arsR-type" evidence="2">
    <location>
        <begin position="1"/>
        <end position="92"/>
    </location>
</feature>
<dbReference type="InterPro" id="IPR011991">
    <property type="entry name" value="ArsR-like_HTH"/>
</dbReference>
<dbReference type="EMBL" id="JAVRHS010000010">
    <property type="protein sequence ID" value="MDT0576716.1"/>
    <property type="molecule type" value="Genomic_DNA"/>
</dbReference>
<proteinExistence type="predicted"/>